<gene>
    <name evidence="2" type="ORF">Val02_66050</name>
</gene>
<keyword evidence="3" id="KW-1185">Reference proteome</keyword>
<dbReference type="InterPro" id="IPR003797">
    <property type="entry name" value="DegV"/>
</dbReference>
<dbReference type="PANTHER" id="PTHR33434:SF2">
    <property type="entry name" value="FATTY ACID-BINDING PROTEIN TM_1468"/>
    <property type="match status" value="1"/>
</dbReference>
<dbReference type="AlphaFoldDB" id="A0A8J4DTF3"/>
<dbReference type="EMBL" id="BOPF01000030">
    <property type="protein sequence ID" value="GIJ49719.1"/>
    <property type="molecule type" value="Genomic_DNA"/>
</dbReference>
<dbReference type="SUPFAM" id="SSF82549">
    <property type="entry name" value="DAK1/DegV-like"/>
    <property type="match status" value="1"/>
</dbReference>
<organism evidence="2 3">
    <name type="scientific">Virgisporangium aliadipatigenens</name>
    <dbReference type="NCBI Taxonomy" id="741659"/>
    <lineage>
        <taxon>Bacteria</taxon>
        <taxon>Bacillati</taxon>
        <taxon>Actinomycetota</taxon>
        <taxon>Actinomycetes</taxon>
        <taxon>Micromonosporales</taxon>
        <taxon>Micromonosporaceae</taxon>
        <taxon>Virgisporangium</taxon>
    </lineage>
</organism>
<evidence type="ECO:0000256" key="1">
    <source>
        <dbReference type="ARBA" id="ARBA00023121"/>
    </source>
</evidence>
<dbReference type="Gene3D" id="3.30.1180.10">
    <property type="match status" value="1"/>
</dbReference>
<dbReference type="NCBIfam" id="TIGR00762">
    <property type="entry name" value="DegV"/>
    <property type="match status" value="1"/>
</dbReference>
<dbReference type="Gene3D" id="3.40.50.10170">
    <property type="match status" value="1"/>
</dbReference>
<evidence type="ECO:0000313" key="2">
    <source>
        <dbReference type="EMBL" id="GIJ49719.1"/>
    </source>
</evidence>
<sequence length="283" mass="28934">MAGSTPRIAVVTDSTAALPADVAHELTVVPVTVAIDGRSGLEGDNTPADVAEALAARRPVTTSRPTPTAFAETYDKLFAAGAERILSVHISGALSGTAGSASVAAAEYEGRVEVLDTRSAGMGVGFPALAAVEAARAGAELAAVRAAAEDAMRRTTPFIYVDTLEFLRRGGRIGAPQALLGTALAVKPILGVRDGVVVPLDKVRTAARALSRLVERAEEAAGGARVDVAVQHVAAPERMDAVLSALVARLDVRHRYTGEVSAVLAAHAGPGLVCAVISVLERP</sequence>
<proteinExistence type="predicted"/>
<dbReference type="InterPro" id="IPR043168">
    <property type="entry name" value="DegV_C"/>
</dbReference>
<dbReference type="PROSITE" id="PS51482">
    <property type="entry name" value="DEGV"/>
    <property type="match status" value="1"/>
</dbReference>
<accession>A0A8J4DTF3</accession>
<protein>
    <submittedName>
        <fullName evidence="2">DegV domain-containing protein</fullName>
    </submittedName>
</protein>
<comment type="caution">
    <text evidence="2">The sequence shown here is derived from an EMBL/GenBank/DDBJ whole genome shotgun (WGS) entry which is preliminary data.</text>
</comment>
<dbReference type="InterPro" id="IPR050270">
    <property type="entry name" value="DegV_domain_contain"/>
</dbReference>
<dbReference type="GO" id="GO:0008289">
    <property type="term" value="F:lipid binding"/>
    <property type="evidence" value="ECO:0007669"/>
    <property type="project" value="UniProtKB-KW"/>
</dbReference>
<keyword evidence="1" id="KW-0446">Lipid-binding</keyword>
<dbReference type="PANTHER" id="PTHR33434">
    <property type="entry name" value="DEGV DOMAIN-CONTAINING PROTEIN DR_1986-RELATED"/>
    <property type="match status" value="1"/>
</dbReference>
<dbReference type="RefSeq" id="WP_203903189.1">
    <property type="nucleotide sequence ID" value="NZ_BOPF01000030.1"/>
</dbReference>
<reference evidence="2" key="1">
    <citation type="submission" date="2021-01" db="EMBL/GenBank/DDBJ databases">
        <title>Whole genome shotgun sequence of Virgisporangium aliadipatigenens NBRC 105644.</title>
        <authorList>
            <person name="Komaki H."/>
            <person name="Tamura T."/>
        </authorList>
    </citation>
    <scope>NUCLEOTIDE SEQUENCE</scope>
    <source>
        <strain evidence="2">NBRC 105644</strain>
    </source>
</reference>
<dbReference type="Proteomes" id="UP000619260">
    <property type="component" value="Unassembled WGS sequence"/>
</dbReference>
<name>A0A8J4DTF3_9ACTN</name>
<dbReference type="Pfam" id="PF02645">
    <property type="entry name" value="DegV"/>
    <property type="match status" value="1"/>
</dbReference>
<evidence type="ECO:0000313" key="3">
    <source>
        <dbReference type="Proteomes" id="UP000619260"/>
    </source>
</evidence>